<dbReference type="GO" id="GO:0005829">
    <property type="term" value="C:cytosol"/>
    <property type="evidence" value="ECO:0007669"/>
    <property type="project" value="TreeGrafter"/>
</dbReference>
<sequence length="126" mass="13909">MSDHFQRYPSHLPYPFSKAIRVGDFLFLSGQVPMNPLGEVVLGDIRDQTEAAMARIGETLAECGVGFDQVVKATVWLSDMQHFAGFNEVYKHHFENGFPVRSTVGGAQLALGVDVEIEVQAWVGAR</sequence>
<dbReference type="PROSITE" id="PS01094">
    <property type="entry name" value="UPF0076"/>
    <property type="match status" value="1"/>
</dbReference>
<evidence type="ECO:0000313" key="3">
    <source>
        <dbReference type="Proteomes" id="UP000409037"/>
    </source>
</evidence>
<dbReference type="SUPFAM" id="SSF55298">
    <property type="entry name" value="YjgF-like"/>
    <property type="match status" value="1"/>
</dbReference>
<gene>
    <name evidence="2" type="primary">yabJ_1</name>
    <name evidence="2" type="ORF">PS833_00042</name>
</gene>
<dbReference type="InterPro" id="IPR019897">
    <property type="entry name" value="RidA_CS"/>
</dbReference>
<dbReference type="InterPro" id="IPR006175">
    <property type="entry name" value="YjgF/YER057c/UK114"/>
</dbReference>
<dbReference type="PANTHER" id="PTHR11803:SF39">
    <property type="entry name" value="2-IMINOBUTANOATE_2-IMINOPROPANOATE DEAMINASE"/>
    <property type="match status" value="1"/>
</dbReference>
<name>A0A5E6ZJY3_PSEFL</name>
<dbReference type="EC" id="3.5.99.10" evidence="2"/>
<protein>
    <submittedName>
        <fullName evidence="2">2-iminobutanoate/2-iminopropanoate deaminase</fullName>
        <ecNumber evidence="2">3.5.99.10</ecNumber>
    </submittedName>
</protein>
<dbReference type="Gene3D" id="3.30.1330.40">
    <property type="entry name" value="RutC-like"/>
    <property type="match status" value="1"/>
</dbReference>
<dbReference type="Proteomes" id="UP000409037">
    <property type="component" value="Unassembled WGS sequence"/>
</dbReference>
<dbReference type="Pfam" id="PF01042">
    <property type="entry name" value="Ribonuc_L-PSP"/>
    <property type="match status" value="1"/>
</dbReference>
<organism evidence="2 3">
    <name type="scientific">Pseudomonas fluorescens</name>
    <dbReference type="NCBI Taxonomy" id="294"/>
    <lineage>
        <taxon>Bacteria</taxon>
        <taxon>Pseudomonadati</taxon>
        <taxon>Pseudomonadota</taxon>
        <taxon>Gammaproteobacteria</taxon>
        <taxon>Pseudomonadales</taxon>
        <taxon>Pseudomonadaceae</taxon>
        <taxon>Pseudomonas</taxon>
    </lineage>
</organism>
<dbReference type="OrthoDB" id="9808943at2"/>
<dbReference type="PANTHER" id="PTHR11803">
    <property type="entry name" value="2-IMINOBUTANOATE/2-IMINOPROPANOATE DEAMINASE RIDA"/>
    <property type="match status" value="1"/>
</dbReference>
<dbReference type="EMBL" id="CABVHU010000001">
    <property type="protein sequence ID" value="VVN65164.1"/>
    <property type="molecule type" value="Genomic_DNA"/>
</dbReference>
<evidence type="ECO:0000313" key="2">
    <source>
        <dbReference type="EMBL" id="VVN65164.1"/>
    </source>
</evidence>
<evidence type="ECO:0000256" key="1">
    <source>
        <dbReference type="ARBA" id="ARBA00010552"/>
    </source>
</evidence>
<comment type="similarity">
    <text evidence="1">Belongs to the RutC family.</text>
</comment>
<proteinExistence type="inferred from homology"/>
<dbReference type="CDD" id="cd00448">
    <property type="entry name" value="YjgF_YER057c_UK114_family"/>
    <property type="match status" value="1"/>
</dbReference>
<dbReference type="RefSeq" id="WP_150796053.1">
    <property type="nucleotide sequence ID" value="NZ_CABVHU010000001.1"/>
</dbReference>
<dbReference type="FunFam" id="3.30.1330.40:FF:000001">
    <property type="entry name" value="L-PSP family endoribonuclease"/>
    <property type="match status" value="1"/>
</dbReference>
<dbReference type="NCBIfam" id="TIGR00004">
    <property type="entry name" value="Rid family detoxifying hydrolase"/>
    <property type="match status" value="1"/>
</dbReference>
<keyword evidence="2" id="KW-0378">Hydrolase</keyword>
<accession>A0A5E6ZJY3</accession>
<dbReference type="InterPro" id="IPR006056">
    <property type="entry name" value="RidA"/>
</dbReference>
<dbReference type="InterPro" id="IPR035959">
    <property type="entry name" value="RutC-like_sf"/>
</dbReference>
<dbReference type="GO" id="GO:0120241">
    <property type="term" value="F:2-iminobutanoate/2-iminopropanoate deaminase"/>
    <property type="evidence" value="ECO:0007669"/>
    <property type="project" value="UniProtKB-EC"/>
</dbReference>
<dbReference type="AlphaFoldDB" id="A0A5E6ZJY3"/>
<reference evidence="2 3" key="1">
    <citation type="submission" date="2019-09" db="EMBL/GenBank/DDBJ databases">
        <authorList>
            <person name="Chandra G."/>
            <person name="Truman W A."/>
        </authorList>
    </citation>
    <scope>NUCLEOTIDE SEQUENCE [LARGE SCALE GENOMIC DNA]</scope>
    <source>
        <strain evidence="2">PS833</strain>
    </source>
</reference>